<dbReference type="PANTHER" id="PTHR35271:SF1">
    <property type="entry name" value="ABC TRANSPORTER, SUBSTRATE-BINDING LIPOPROTEIN"/>
    <property type="match status" value="1"/>
</dbReference>
<dbReference type="PANTHER" id="PTHR35271">
    <property type="entry name" value="ABC TRANSPORTER, SUBSTRATE-BINDING LIPOPROTEIN-RELATED"/>
    <property type="match status" value="1"/>
</dbReference>
<evidence type="ECO:0000313" key="1">
    <source>
        <dbReference type="EMBL" id="WIT13183.1"/>
    </source>
</evidence>
<keyword evidence="2" id="KW-1185">Reference proteome</keyword>
<dbReference type="Proteomes" id="UP001177769">
    <property type="component" value="Chromosome"/>
</dbReference>
<dbReference type="RefSeq" id="WP_285234293.1">
    <property type="nucleotide sequence ID" value="NZ_CP116346.1"/>
</dbReference>
<dbReference type="InterPro" id="IPR007487">
    <property type="entry name" value="ABC_transpt-TYRBP-like"/>
</dbReference>
<proteinExistence type="predicted"/>
<dbReference type="EMBL" id="CP116346">
    <property type="protein sequence ID" value="WIT13183.1"/>
    <property type="molecule type" value="Genomic_DNA"/>
</dbReference>
<name>A0AA95NGN7_9BURK</name>
<dbReference type="Pfam" id="PF04392">
    <property type="entry name" value="ABC_sub_bind"/>
    <property type="match status" value="1"/>
</dbReference>
<dbReference type="Gene3D" id="3.40.50.2300">
    <property type="match status" value="1"/>
</dbReference>
<gene>
    <name evidence="1" type="ORF">PFX98_06120</name>
</gene>
<evidence type="ECO:0000313" key="2">
    <source>
        <dbReference type="Proteomes" id="UP001177769"/>
    </source>
</evidence>
<dbReference type="KEGG" id="pais:PFX98_06120"/>
<dbReference type="AlphaFoldDB" id="A0AA95NGN7"/>
<organism evidence="1 2">
    <name type="scientific">Paucibacter sediminis</name>
    <dbReference type="NCBI Taxonomy" id="3019553"/>
    <lineage>
        <taxon>Bacteria</taxon>
        <taxon>Pseudomonadati</taxon>
        <taxon>Pseudomonadota</taxon>
        <taxon>Betaproteobacteria</taxon>
        <taxon>Burkholderiales</taxon>
        <taxon>Sphaerotilaceae</taxon>
        <taxon>Roseateles</taxon>
    </lineage>
</organism>
<accession>A0AA95NGN7</accession>
<reference evidence="1" key="1">
    <citation type="submission" date="2023-01" db="EMBL/GenBank/DDBJ databases">
        <title>Whole genome sequence of Paucibacter sp. S2-9 isolated from pond sediment.</title>
        <authorList>
            <person name="Jung J.Y."/>
        </authorList>
    </citation>
    <scope>NUCLEOTIDE SEQUENCE</scope>
    <source>
        <strain evidence="1">S2-9</strain>
    </source>
</reference>
<sequence>MRQWAAWGCGVLPWWPAFGQGLAGDRLAVIYPEIGEPFRAVFAKILEGIDERAQQRVPRIAVAADADALALASELRRRELKVVIALGRAGLRVATALDPAIEVVAGGVISPNEADARAATLLSLAPDPLLLMQRLKSLQPGVKRVTVVYSPRHSAWLMRHAQPAARQLGLELRALEVDELKSALRQYQDFFAQAAPQDALWLPQDPLTVDESAVLPLVLQECWNRNLALFSSNLGHVRRGALFSLYPNNLELGRSLASSALAQLARQAGAPRGAQPLRDVHAALNTRTASHLGLDLSPQVQRSFELLLPER</sequence>
<protein>
    <submittedName>
        <fullName evidence="1">ABC transporter substrate binding protein</fullName>
    </submittedName>
</protein>